<dbReference type="OrthoDB" id="5471938at2"/>
<dbReference type="AlphaFoldDB" id="A0A1T4WXQ3"/>
<reference evidence="1 2" key="1">
    <citation type="submission" date="2017-02" db="EMBL/GenBank/DDBJ databases">
        <authorList>
            <person name="Peterson S.W."/>
        </authorList>
    </citation>
    <scope>NUCLEOTIDE SEQUENCE [LARGE SCALE GENOMIC DNA]</scope>
    <source>
        <strain evidence="1 2">DSM 16080</strain>
    </source>
</reference>
<evidence type="ECO:0000313" key="2">
    <source>
        <dbReference type="Proteomes" id="UP000190027"/>
    </source>
</evidence>
<organism evidence="1 2">
    <name type="scientific">Paucidesulfovibrio gracilis DSM 16080</name>
    <dbReference type="NCBI Taxonomy" id="1121449"/>
    <lineage>
        <taxon>Bacteria</taxon>
        <taxon>Pseudomonadati</taxon>
        <taxon>Thermodesulfobacteriota</taxon>
        <taxon>Desulfovibrionia</taxon>
        <taxon>Desulfovibrionales</taxon>
        <taxon>Desulfovibrionaceae</taxon>
        <taxon>Paucidesulfovibrio</taxon>
    </lineage>
</organism>
<dbReference type="EMBL" id="FUYC01000005">
    <property type="protein sequence ID" value="SKA82142.1"/>
    <property type="molecule type" value="Genomic_DNA"/>
</dbReference>
<gene>
    <name evidence="1" type="ORF">SAMN02745704_01513</name>
</gene>
<proteinExistence type="predicted"/>
<dbReference type="RefSeq" id="WP_078717080.1">
    <property type="nucleotide sequence ID" value="NZ_FUYC01000005.1"/>
</dbReference>
<sequence>MILDANQLAAIRQRNDEELRLGPRATHGYPARTVQDLLHTVEAMKREKRKWKKLAQARGKALADIRELASKTGNGGSGG</sequence>
<name>A0A1T4WXQ3_9BACT</name>
<keyword evidence="2" id="KW-1185">Reference proteome</keyword>
<evidence type="ECO:0000313" key="1">
    <source>
        <dbReference type="EMBL" id="SKA82142.1"/>
    </source>
</evidence>
<accession>A0A1T4WXQ3</accession>
<protein>
    <submittedName>
        <fullName evidence="1">Uncharacterized protein</fullName>
    </submittedName>
</protein>
<dbReference type="STRING" id="1121449.SAMN02745704_01513"/>
<dbReference type="Proteomes" id="UP000190027">
    <property type="component" value="Unassembled WGS sequence"/>
</dbReference>